<dbReference type="InterPro" id="IPR004182">
    <property type="entry name" value="GRAM"/>
</dbReference>
<feature type="compositionally biased region" description="Basic and acidic residues" evidence="1">
    <location>
        <begin position="199"/>
        <end position="210"/>
    </location>
</feature>
<evidence type="ECO:0000313" key="4">
    <source>
        <dbReference type="EMBL" id="KAK9878901.1"/>
    </source>
</evidence>
<dbReference type="GO" id="GO:0005789">
    <property type="term" value="C:endoplasmic reticulum membrane"/>
    <property type="evidence" value="ECO:0007669"/>
    <property type="project" value="TreeGrafter"/>
</dbReference>
<accession>A0AAW1UDU6</accession>
<dbReference type="GO" id="GO:0140268">
    <property type="term" value="C:endoplasmic reticulum-plasma membrane contact site"/>
    <property type="evidence" value="ECO:0007669"/>
    <property type="project" value="TreeGrafter"/>
</dbReference>
<dbReference type="Proteomes" id="UP001431783">
    <property type="component" value="Unassembled WGS sequence"/>
</dbReference>
<keyword evidence="2" id="KW-1133">Transmembrane helix</keyword>
<dbReference type="InterPro" id="IPR051482">
    <property type="entry name" value="Cholesterol_transport"/>
</dbReference>
<dbReference type="Pfam" id="PF02893">
    <property type="entry name" value="GRAM"/>
    <property type="match status" value="1"/>
</dbReference>
<name>A0AAW1UDU6_9CUCU</name>
<keyword evidence="5" id="KW-1185">Reference proteome</keyword>
<feature type="transmembrane region" description="Helical" evidence="2">
    <location>
        <begin position="258"/>
        <end position="279"/>
    </location>
</feature>
<protein>
    <recommendedName>
        <fullName evidence="3">GRAM domain-containing protein</fullName>
    </recommendedName>
</protein>
<evidence type="ECO:0000313" key="5">
    <source>
        <dbReference type="Proteomes" id="UP001431783"/>
    </source>
</evidence>
<dbReference type="Gene3D" id="2.30.29.30">
    <property type="entry name" value="Pleckstrin-homology domain (PH domain)/Phosphotyrosine-binding domain (PTB)"/>
    <property type="match status" value="1"/>
</dbReference>
<feature type="region of interest" description="Disordered" evidence="1">
    <location>
        <begin position="194"/>
        <end position="215"/>
    </location>
</feature>
<dbReference type="SMART" id="SM00568">
    <property type="entry name" value="GRAM"/>
    <property type="match status" value="1"/>
</dbReference>
<dbReference type="GO" id="GO:0120015">
    <property type="term" value="F:sterol transfer activity"/>
    <property type="evidence" value="ECO:0007669"/>
    <property type="project" value="TreeGrafter"/>
</dbReference>
<keyword evidence="2" id="KW-0812">Transmembrane</keyword>
<proteinExistence type="predicted"/>
<dbReference type="GO" id="GO:0005886">
    <property type="term" value="C:plasma membrane"/>
    <property type="evidence" value="ECO:0007669"/>
    <property type="project" value="TreeGrafter"/>
</dbReference>
<feature type="domain" description="GRAM" evidence="3">
    <location>
        <begin position="63"/>
        <end position="130"/>
    </location>
</feature>
<reference evidence="4 5" key="1">
    <citation type="submission" date="2023-03" db="EMBL/GenBank/DDBJ databases">
        <title>Genome insight into feeding habits of ladybird beetles.</title>
        <authorList>
            <person name="Li H.-S."/>
            <person name="Huang Y.-H."/>
            <person name="Pang H."/>
        </authorList>
    </citation>
    <scope>NUCLEOTIDE SEQUENCE [LARGE SCALE GENOMIC DNA]</scope>
    <source>
        <strain evidence="4">SYSU_2023b</strain>
        <tissue evidence="4">Whole body</tissue>
    </source>
</reference>
<feature type="region of interest" description="Disordered" evidence="1">
    <location>
        <begin position="35"/>
        <end position="60"/>
    </location>
</feature>
<dbReference type="PANTHER" id="PTHR23319:SF13">
    <property type="entry name" value="GRAM DOMAIN-CONTAINING PROTEIN"/>
    <property type="match status" value="1"/>
</dbReference>
<evidence type="ECO:0000259" key="3">
    <source>
        <dbReference type="SMART" id="SM00568"/>
    </source>
</evidence>
<sequence length="346" mass="38976">MNGNSDYEMFIDEIAVDEEGVASLKLLSTSSPAMTAQAQLGGPPTPRPEKPVEVPTTSKSREKKFHRHFPTVEIEEKVLNYYSCAYVGDILLQGHLYITKNYFAFYSNVFGYVTKLLIPMISVEKITKEKTARIIPNAVGIATADEKHVFGTLLSRENTYKYMTKVWNLSQQAMEDMIEAESLANADNMENIVSESDSSETKDMDSEKESLTPSQISSSRLNLNILLDGASQKHKGSNVKFKFIQGYRSFLSMPSHTLVLFAAMFLLIMLFLSATLLLYRISKINDKYLSLVEDHDLSGSDDIYSHLLRFLIHLHSKSAGSMHNYVDSNLQQISKVRQDLEILSSL</sequence>
<dbReference type="AlphaFoldDB" id="A0AAW1UDU6"/>
<keyword evidence="2" id="KW-0472">Membrane</keyword>
<evidence type="ECO:0000256" key="2">
    <source>
        <dbReference type="SAM" id="Phobius"/>
    </source>
</evidence>
<dbReference type="GO" id="GO:0032366">
    <property type="term" value="P:intracellular sterol transport"/>
    <property type="evidence" value="ECO:0007669"/>
    <property type="project" value="TreeGrafter"/>
</dbReference>
<organism evidence="4 5">
    <name type="scientific">Henosepilachna vigintioctopunctata</name>
    <dbReference type="NCBI Taxonomy" id="420089"/>
    <lineage>
        <taxon>Eukaryota</taxon>
        <taxon>Metazoa</taxon>
        <taxon>Ecdysozoa</taxon>
        <taxon>Arthropoda</taxon>
        <taxon>Hexapoda</taxon>
        <taxon>Insecta</taxon>
        <taxon>Pterygota</taxon>
        <taxon>Neoptera</taxon>
        <taxon>Endopterygota</taxon>
        <taxon>Coleoptera</taxon>
        <taxon>Polyphaga</taxon>
        <taxon>Cucujiformia</taxon>
        <taxon>Coccinelloidea</taxon>
        <taxon>Coccinellidae</taxon>
        <taxon>Epilachninae</taxon>
        <taxon>Epilachnini</taxon>
        <taxon>Henosepilachna</taxon>
    </lineage>
</organism>
<gene>
    <name evidence="4" type="ORF">WA026_003729</name>
</gene>
<dbReference type="PANTHER" id="PTHR23319">
    <property type="entry name" value="GRAM DOMAIN CONTAINING 1B, ISOFORM E"/>
    <property type="match status" value="1"/>
</dbReference>
<dbReference type="EMBL" id="JARQZJ010000061">
    <property type="protein sequence ID" value="KAK9878901.1"/>
    <property type="molecule type" value="Genomic_DNA"/>
</dbReference>
<dbReference type="CDD" id="cd13220">
    <property type="entry name" value="PH-GRAM_GRAMDC"/>
    <property type="match status" value="1"/>
</dbReference>
<dbReference type="InterPro" id="IPR011993">
    <property type="entry name" value="PH-like_dom_sf"/>
</dbReference>
<comment type="caution">
    <text evidence="4">The sequence shown here is derived from an EMBL/GenBank/DDBJ whole genome shotgun (WGS) entry which is preliminary data.</text>
</comment>
<dbReference type="GO" id="GO:0032934">
    <property type="term" value="F:sterol binding"/>
    <property type="evidence" value="ECO:0007669"/>
    <property type="project" value="TreeGrafter"/>
</dbReference>
<evidence type="ECO:0000256" key="1">
    <source>
        <dbReference type="SAM" id="MobiDB-lite"/>
    </source>
</evidence>